<evidence type="ECO:0000259" key="3">
    <source>
        <dbReference type="Pfam" id="PF06480"/>
    </source>
</evidence>
<dbReference type="GO" id="GO:0004222">
    <property type="term" value="F:metalloendopeptidase activity"/>
    <property type="evidence" value="ECO:0007669"/>
    <property type="project" value="InterPro"/>
</dbReference>
<keyword evidence="1" id="KW-0645">Protease</keyword>
<keyword evidence="2" id="KW-0378">Hydrolase</keyword>
<dbReference type="RefSeq" id="WP_104423993.1">
    <property type="nucleotide sequence ID" value="NZ_PTIY01000008.1"/>
</dbReference>
<dbReference type="AlphaFoldDB" id="A0A2S6GZX5"/>
<dbReference type="GO" id="GO:0006508">
    <property type="term" value="P:proteolysis"/>
    <property type="evidence" value="ECO:0007669"/>
    <property type="project" value="UniProtKB-KW"/>
</dbReference>
<evidence type="ECO:0000313" key="5">
    <source>
        <dbReference type="Proteomes" id="UP000238071"/>
    </source>
</evidence>
<accession>A0A2S6GZX5</accession>
<dbReference type="GO" id="GO:0005524">
    <property type="term" value="F:ATP binding"/>
    <property type="evidence" value="ECO:0007669"/>
    <property type="project" value="InterPro"/>
</dbReference>
<proteinExistence type="predicted"/>
<dbReference type="InterPro" id="IPR011546">
    <property type="entry name" value="Pept_M41_FtsH_extracell"/>
</dbReference>
<name>A0A2S6GZX5_9GAMM</name>
<evidence type="ECO:0000256" key="2">
    <source>
        <dbReference type="ARBA" id="ARBA00022801"/>
    </source>
</evidence>
<dbReference type="GO" id="GO:0016020">
    <property type="term" value="C:membrane"/>
    <property type="evidence" value="ECO:0007669"/>
    <property type="project" value="InterPro"/>
</dbReference>
<dbReference type="Proteomes" id="UP000238071">
    <property type="component" value="Unassembled WGS sequence"/>
</dbReference>
<gene>
    <name evidence="4" type="ORF">B0F88_10881</name>
</gene>
<evidence type="ECO:0000256" key="1">
    <source>
        <dbReference type="ARBA" id="ARBA00022670"/>
    </source>
</evidence>
<reference evidence="4 5" key="1">
    <citation type="submission" date="2018-02" db="EMBL/GenBank/DDBJ databases">
        <title>Subsurface microbial communities from deep shales in Ohio and West Virginia, USA.</title>
        <authorList>
            <person name="Wrighton K."/>
        </authorList>
    </citation>
    <scope>NUCLEOTIDE SEQUENCE [LARGE SCALE GENOMIC DNA]</scope>
    <source>
        <strain evidence="4 5">OWC-G53F</strain>
    </source>
</reference>
<protein>
    <submittedName>
        <fullName evidence="4">FtsH-like protein</fullName>
    </submittedName>
</protein>
<organism evidence="4 5">
    <name type="scientific">Methylobacter tundripaludum</name>
    <dbReference type="NCBI Taxonomy" id="173365"/>
    <lineage>
        <taxon>Bacteria</taxon>
        <taxon>Pseudomonadati</taxon>
        <taxon>Pseudomonadota</taxon>
        <taxon>Gammaproteobacteria</taxon>
        <taxon>Methylococcales</taxon>
        <taxon>Methylococcaceae</taxon>
        <taxon>Methylobacter</taxon>
    </lineage>
</organism>
<sequence length="78" mass="8868">MKKLLIPLLFILVVIGITMFAAFNATSFAYNQQNEIPYSEFIEAVRNNAVTERTSAPRQRTAGFVLNPELASRYLRKC</sequence>
<dbReference type="GO" id="GO:0008270">
    <property type="term" value="F:zinc ion binding"/>
    <property type="evidence" value="ECO:0007669"/>
    <property type="project" value="InterPro"/>
</dbReference>
<feature type="domain" description="Peptidase M41 FtsH extracellular" evidence="3">
    <location>
        <begin position="9"/>
        <end position="52"/>
    </location>
</feature>
<keyword evidence="5" id="KW-1185">Reference proteome</keyword>
<dbReference type="Pfam" id="PF06480">
    <property type="entry name" value="FtsH_ext"/>
    <property type="match status" value="1"/>
</dbReference>
<dbReference type="GO" id="GO:0004176">
    <property type="term" value="F:ATP-dependent peptidase activity"/>
    <property type="evidence" value="ECO:0007669"/>
    <property type="project" value="InterPro"/>
</dbReference>
<dbReference type="EMBL" id="PTIY01000008">
    <property type="protein sequence ID" value="PPK70726.1"/>
    <property type="molecule type" value="Genomic_DNA"/>
</dbReference>
<comment type="caution">
    <text evidence="4">The sequence shown here is derived from an EMBL/GenBank/DDBJ whole genome shotgun (WGS) entry which is preliminary data.</text>
</comment>
<evidence type="ECO:0000313" key="4">
    <source>
        <dbReference type="EMBL" id="PPK70726.1"/>
    </source>
</evidence>